<feature type="transmembrane region" description="Helical" evidence="5">
    <location>
        <begin position="31"/>
        <end position="49"/>
    </location>
</feature>
<protein>
    <recommendedName>
        <fullName evidence="6">TM2 domain-containing protein</fullName>
    </recommendedName>
</protein>
<evidence type="ECO:0000256" key="2">
    <source>
        <dbReference type="ARBA" id="ARBA00022692"/>
    </source>
</evidence>
<dbReference type="PANTHER" id="PTHR21016">
    <property type="entry name" value="BETA-AMYLOID BINDING PROTEIN-RELATED"/>
    <property type="match status" value="1"/>
</dbReference>
<dbReference type="Pfam" id="PF05154">
    <property type="entry name" value="TM2"/>
    <property type="match status" value="1"/>
</dbReference>
<comment type="subcellular location">
    <subcellularLocation>
        <location evidence="1">Membrane</location>
        <topology evidence="1">Multi-pass membrane protein</topology>
    </subcellularLocation>
</comment>
<dbReference type="GO" id="GO:0016020">
    <property type="term" value="C:membrane"/>
    <property type="evidence" value="ECO:0007669"/>
    <property type="project" value="UniProtKB-SubCell"/>
</dbReference>
<evidence type="ECO:0000313" key="8">
    <source>
        <dbReference type="Proteomes" id="UP000064189"/>
    </source>
</evidence>
<dbReference type="RefSeq" id="WP_061141615.1">
    <property type="nucleotide sequence ID" value="NZ_LNNH01000012.1"/>
</dbReference>
<accession>A0A109N0K6</accession>
<dbReference type="InterPro" id="IPR050932">
    <property type="entry name" value="TM2D1-3-like"/>
</dbReference>
<reference evidence="7 8" key="1">
    <citation type="submission" date="2015-11" db="EMBL/GenBank/DDBJ databases">
        <title>Genome Sequence of Bacillus simplex strain VanAntwerpen2.</title>
        <authorList>
            <person name="Couger M.B."/>
        </authorList>
    </citation>
    <scope>NUCLEOTIDE SEQUENCE [LARGE SCALE GENOMIC DNA]</scope>
    <source>
        <strain evidence="7 8">VanAntwerpen02</strain>
    </source>
</reference>
<evidence type="ECO:0000256" key="3">
    <source>
        <dbReference type="ARBA" id="ARBA00022989"/>
    </source>
</evidence>
<evidence type="ECO:0000259" key="6">
    <source>
        <dbReference type="Pfam" id="PF05154"/>
    </source>
</evidence>
<proteinExistence type="predicted"/>
<evidence type="ECO:0000313" key="7">
    <source>
        <dbReference type="EMBL" id="KWW21263.1"/>
    </source>
</evidence>
<feature type="domain" description="TM2" evidence="6">
    <location>
        <begin position="27"/>
        <end position="75"/>
    </location>
</feature>
<comment type="caution">
    <text evidence="7">The sequence shown here is derived from an EMBL/GenBank/DDBJ whole genome shotgun (WGS) entry which is preliminary data.</text>
</comment>
<dbReference type="EMBL" id="LNNH01000012">
    <property type="protein sequence ID" value="KWW21263.1"/>
    <property type="molecule type" value="Genomic_DNA"/>
</dbReference>
<organism evidence="7 8">
    <name type="scientific">Peribacillus simplex</name>
    <dbReference type="NCBI Taxonomy" id="1478"/>
    <lineage>
        <taxon>Bacteria</taxon>
        <taxon>Bacillati</taxon>
        <taxon>Bacillota</taxon>
        <taxon>Bacilli</taxon>
        <taxon>Bacillales</taxon>
        <taxon>Bacillaceae</taxon>
        <taxon>Peribacillus</taxon>
    </lineage>
</organism>
<sequence>MNTTLLAKQGMTAEQLAMVQSEVNSKAKSKGIAYALWWFTGVWGGHRFYAGNTGMGIGMLLTFGGLGIWSLFDVFAIGKAIERKNEAMEMETITMVKALQKVSSNRTEAESAI</sequence>
<feature type="transmembrane region" description="Helical" evidence="5">
    <location>
        <begin position="55"/>
        <end position="78"/>
    </location>
</feature>
<keyword evidence="4 5" id="KW-0472">Membrane</keyword>
<evidence type="ECO:0000256" key="4">
    <source>
        <dbReference type="ARBA" id="ARBA00023136"/>
    </source>
</evidence>
<evidence type="ECO:0000256" key="5">
    <source>
        <dbReference type="SAM" id="Phobius"/>
    </source>
</evidence>
<keyword evidence="2 5" id="KW-0812">Transmembrane</keyword>
<gene>
    <name evidence="7" type="ORF">AS888_16855</name>
</gene>
<dbReference type="InterPro" id="IPR007829">
    <property type="entry name" value="TM2"/>
</dbReference>
<keyword evidence="3 5" id="KW-1133">Transmembrane helix</keyword>
<name>A0A109N0K6_9BACI</name>
<dbReference type="AlphaFoldDB" id="A0A109N0K6"/>
<dbReference type="Proteomes" id="UP000064189">
    <property type="component" value="Unassembled WGS sequence"/>
</dbReference>
<dbReference type="PANTHER" id="PTHR21016:SF25">
    <property type="entry name" value="TM2 DOMAIN-CONTAINING PROTEIN DDB_G0277895-RELATED"/>
    <property type="match status" value="1"/>
</dbReference>
<keyword evidence="8" id="KW-1185">Reference proteome</keyword>
<evidence type="ECO:0000256" key="1">
    <source>
        <dbReference type="ARBA" id="ARBA00004141"/>
    </source>
</evidence>